<dbReference type="PROSITE" id="PS50835">
    <property type="entry name" value="IG_LIKE"/>
    <property type="match status" value="2"/>
</dbReference>
<keyword evidence="3" id="KW-1185">Reference proteome</keyword>
<protein>
    <recommendedName>
        <fullName evidence="1">Ig-like domain-containing protein</fullName>
    </recommendedName>
</protein>
<dbReference type="SUPFAM" id="SSF48726">
    <property type="entry name" value="Immunoglobulin"/>
    <property type="match status" value="2"/>
</dbReference>
<evidence type="ECO:0000313" key="2">
    <source>
        <dbReference type="EMBL" id="WAR05407.1"/>
    </source>
</evidence>
<feature type="domain" description="Ig-like" evidence="1">
    <location>
        <begin position="1"/>
        <end position="93"/>
    </location>
</feature>
<evidence type="ECO:0000313" key="3">
    <source>
        <dbReference type="Proteomes" id="UP001164746"/>
    </source>
</evidence>
<gene>
    <name evidence="2" type="ORF">MAR_020776</name>
</gene>
<dbReference type="PANTHER" id="PTHR45889:SF8">
    <property type="entry name" value="IG-LIKE DOMAIN-CONTAINING PROTEIN"/>
    <property type="match status" value="1"/>
</dbReference>
<feature type="domain" description="Ig-like" evidence="1">
    <location>
        <begin position="109"/>
        <end position="207"/>
    </location>
</feature>
<proteinExistence type="predicted"/>
<dbReference type="InterPro" id="IPR036179">
    <property type="entry name" value="Ig-like_dom_sf"/>
</dbReference>
<reference evidence="2" key="1">
    <citation type="submission" date="2022-11" db="EMBL/GenBank/DDBJ databases">
        <title>Centuries of genome instability and evolution in soft-shell clam transmissible cancer (bioRxiv).</title>
        <authorList>
            <person name="Hart S.F.M."/>
            <person name="Yonemitsu M.A."/>
            <person name="Giersch R.M."/>
            <person name="Beal B.F."/>
            <person name="Arriagada G."/>
            <person name="Davis B.W."/>
            <person name="Ostrander E.A."/>
            <person name="Goff S.P."/>
            <person name="Metzger M.J."/>
        </authorList>
    </citation>
    <scope>NUCLEOTIDE SEQUENCE</scope>
    <source>
        <strain evidence="2">MELC-2E11</strain>
        <tissue evidence="2">Siphon/mantle</tissue>
    </source>
</reference>
<dbReference type="Gene3D" id="2.60.40.10">
    <property type="entry name" value="Immunoglobulins"/>
    <property type="match status" value="2"/>
</dbReference>
<dbReference type="Proteomes" id="UP001164746">
    <property type="component" value="Chromosome 5"/>
</dbReference>
<accession>A0ABY7E5X0</accession>
<organism evidence="2 3">
    <name type="scientific">Mya arenaria</name>
    <name type="common">Soft-shell clam</name>
    <dbReference type="NCBI Taxonomy" id="6604"/>
    <lineage>
        <taxon>Eukaryota</taxon>
        <taxon>Metazoa</taxon>
        <taxon>Spiralia</taxon>
        <taxon>Lophotrochozoa</taxon>
        <taxon>Mollusca</taxon>
        <taxon>Bivalvia</taxon>
        <taxon>Autobranchia</taxon>
        <taxon>Heteroconchia</taxon>
        <taxon>Euheterodonta</taxon>
        <taxon>Imparidentia</taxon>
        <taxon>Neoheterodontei</taxon>
        <taxon>Myida</taxon>
        <taxon>Myoidea</taxon>
        <taxon>Myidae</taxon>
        <taxon>Mya</taxon>
    </lineage>
</organism>
<dbReference type="InterPro" id="IPR007110">
    <property type="entry name" value="Ig-like_dom"/>
</dbReference>
<dbReference type="Pfam" id="PF07686">
    <property type="entry name" value="V-set"/>
    <property type="match status" value="1"/>
</dbReference>
<dbReference type="SMART" id="SM00406">
    <property type="entry name" value="IGv"/>
    <property type="match status" value="1"/>
</dbReference>
<dbReference type="EMBL" id="CP111016">
    <property type="protein sequence ID" value="WAR05407.1"/>
    <property type="molecule type" value="Genomic_DNA"/>
</dbReference>
<dbReference type="InterPro" id="IPR013106">
    <property type="entry name" value="Ig_V-set"/>
</dbReference>
<name>A0ABY7E5X0_MYAAR</name>
<evidence type="ECO:0000259" key="1">
    <source>
        <dbReference type="PROSITE" id="PS50835"/>
    </source>
</evidence>
<dbReference type="InterPro" id="IPR013783">
    <property type="entry name" value="Ig-like_fold"/>
</dbReference>
<dbReference type="PANTHER" id="PTHR45889">
    <property type="entry name" value="IG-LIKE DOMAIN-CONTAINING PROTEIN"/>
    <property type="match status" value="1"/>
</dbReference>
<sequence>MGNRVEIPCVYTGSDWLVMRWIRNGVVLAYVVKGLDNPQWMDTAPNSFQDHVELDFKKDDDTGYSLNMTIDGLKCTDTGEYKCEVTTLSATVPFFNTTNIEILVDPIKPQIMDGDYFHAKENVTFELSCSGRVGIPPATIKWFVKTAVDGDFQPLDPALTSQTNTQGEGDMCWYSGNARVTVTMEESLDGALYACAVGDVMDTKDLNFDEVVLVLQGWKWFLRSVFTEVCRDGESRILLLRGARNRDKASSL</sequence>
<dbReference type="CDD" id="cd00096">
    <property type="entry name" value="Ig"/>
    <property type="match status" value="1"/>
</dbReference>